<evidence type="ECO:0000256" key="1">
    <source>
        <dbReference type="SAM" id="MobiDB-lite"/>
    </source>
</evidence>
<organism evidence="3 4">
    <name type="scientific">Streptomyces andamanensis</name>
    <dbReference type="NCBI Taxonomy" id="1565035"/>
    <lineage>
        <taxon>Bacteria</taxon>
        <taxon>Bacillati</taxon>
        <taxon>Actinomycetota</taxon>
        <taxon>Actinomycetes</taxon>
        <taxon>Kitasatosporales</taxon>
        <taxon>Streptomycetaceae</taxon>
        <taxon>Streptomyces</taxon>
    </lineage>
</organism>
<keyword evidence="2" id="KW-0812">Transmembrane</keyword>
<keyword evidence="2" id="KW-1133">Transmembrane helix</keyword>
<comment type="caution">
    <text evidence="3">The sequence shown here is derived from an EMBL/GenBank/DDBJ whole genome shotgun (WGS) entry which is preliminary data.</text>
</comment>
<name>A0ABV8T8R6_9ACTN</name>
<gene>
    <name evidence="3" type="ORF">ACFPC0_03895</name>
</gene>
<dbReference type="Proteomes" id="UP001595824">
    <property type="component" value="Unassembled WGS sequence"/>
</dbReference>
<proteinExistence type="predicted"/>
<feature type="region of interest" description="Disordered" evidence="1">
    <location>
        <begin position="1"/>
        <end position="25"/>
    </location>
</feature>
<sequence>MSTDVSAESPAPAPAPPGRAGAESGGGLLQLMLGGLRRNMRQYGMLIALGLIVVLFEIWTDGDLLLPRNVSNLVLQNSYILILAIGMMLVIIAGTSTCRSAR</sequence>
<keyword evidence="2" id="KW-0472">Membrane</keyword>
<dbReference type="RefSeq" id="WP_381736906.1">
    <property type="nucleotide sequence ID" value="NZ_JBHSDP010000006.1"/>
</dbReference>
<evidence type="ECO:0000313" key="4">
    <source>
        <dbReference type="Proteomes" id="UP001595824"/>
    </source>
</evidence>
<dbReference type="EMBL" id="JBHSDP010000006">
    <property type="protein sequence ID" value="MFC4326985.1"/>
    <property type="molecule type" value="Genomic_DNA"/>
</dbReference>
<feature type="compositionally biased region" description="Low complexity" evidence="1">
    <location>
        <begin position="1"/>
        <end position="10"/>
    </location>
</feature>
<evidence type="ECO:0000256" key="2">
    <source>
        <dbReference type="SAM" id="Phobius"/>
    </source>
</evidence>
<keyword evidence="4" id="KW-1185">Reference proteome</keyword>
<feature type="transmembrane region" description="Helical" evidence="2">
    <location>
        <begin position="42"/>
        <end position="59"/>
    </location>
</feature>
<evidence type="ECO:0008006" key="5">
    <source>
        <dbReference type="Google" id="ProtNLM"/>
    </source>
</evidence>
<accession>A0ABV8T8R6</accession>
<feature type="transmembrane region" description="Helical" evidence="2">
    <location>
        <begin position="79"/>
        <end position="98"/>
    </location>
</feature>
<evidence type="ECO:0000313" key="3">
    <source>
        <dbReference type="EMBL" id="MFC4326985.1"/>
    </source>
</evidence>
<reference evidence="4" key="1">
    <citation type="journal article" date="2019" name="Int. J. Syst. Evol. Microbiol.">
        <title>The Global Catalogue of Microorganisms (GCM) 10K type strain sequencing project: providing services to taxonomists for standard genome sequencing and annotation.</title>
        <authorList>
            <consortium name="The Broad Institute Genomics Platform"/>
            <consortium name="The Broad Institute Genome Sequencing Center for Infectious Disease"/>
            <person name="Wu L."/>
            <person name="Ma J."/>
        </authorList>
    </citation>
    <scope>NUCLEOTIDE SEQUENCE [LARGE SCALE GENOMIC DNA]</scope>
    <source>
        <strain evidence="4">PCU 347</strain>
    </source>
</reference>
<protein>
    <recommendedName>
        <fullName evidence="5">ABC transporter permease</fullName>
    </recommendedName>
</protein>